<dbReference type="EMBL" id="BAAAKV010000052">
    <property type="protein sequence ID" value="GAA1187013.1"/>
    <property type="molecule type" value="Genomic_DNA"/>
</dbReference>
<organism evidence="1 2">
    <name type="scientific">Streptomyces hebeiensis</name>
    <dbReference type="NCBI Taxonomy" id="229486"/>
    <lineage>
        <taxon>Bacteria</taxon>
        <taxon>Bacillati</taxon>
        <taxon>Actinomycetota</taxon>
        <taxon>Actinomycetes</taxon>
        <taxon>Kitasatosporales</taxon>
        <taxon>Streptomycetaceae</taxon>
        <taxon>Streptomyces</taxon>
    </lineage>
</organism>
<gene>
    <name evidence="1" type="ORF">GCM10009654_50730</name>
</gene>
<comment type="caution">
    <text evidence="1">The sequence shown here is derived from an EMBL/GenBank/DDBJ whole genome shotgun (WGS) entry which is preliminary data.</text>
</comment>
<evidence type="ECO:0008006" key="3">
    <source>
        <dbReference type="Google" id="ProtNLM"/>
    </source>
</evidence>
<reference evidence="2" key="1">
    <citation type="journal article" date="2019" name="Int. J. Syst. Evol. Microbiol.">
        <title>The Global Catalogue of Microorganisms (GCM) 10K type strain sequencing project: providing services to taxonomists for standard genome sequencing and annotation.</title>
        <authorList>
            <consortium name="The Broad Institute Genomics Platform"/>
            <consortium name="The Broad Institute Genome Sequencing Center for Infectious Disease"/>
            <person name="Wu L."/>
            <person name="Ma J."/>
        </authorList>
    </citation>
    <scope>NUCLEOTIDE SEQUENCE [LARGE SCALE GENOMIC DNA]</scope>
    <source>
        <strain evidence="2">JCM 12696</strain>
    </source>
</reference>
<protein>
    <recommendedName>
        <fullName evidence="3">Type II toxin-antitoxin system HicA family toxin</fullName>
    </recommendedName>
</protein>
<sequence length="91" mass="9705">MVGRELSPADHQDKEIRAVLKGLVAAGWSLRKEGHWGRLYCPCVDGGCLTIPIPGTARNPGRAARRLARRATLCPLPEGDPRRAPGGGVVV</sequence>
<dbReference type="Proteomes" id="UP001501371">
    <property type="component" value="Unassembled WGS sequence"/>
</dbReference>
<proteinExistence type="predicted"/>
<name>A0ABP4FKE8_9ACTN</name>
<evidence type="ECO:0000313" key="1">
    <source>
        <dbReference type="EMBL" id="GAA1187013.1"/>
    </source>
</evidence>
<accession>A0ABP4FKE8</accession>
<keyword evidence="2" id="KW-1185">Reference proteome</keyword>
<evidence type="ECO:0000313" key="2">
    <source>
        <dbReference type="Proteomes" id="UP001501371"/>
    </source>
</evidence>